<sequence length="142" mass="15923">MAKYNVFHLKSPLSDEPIEVKLNMADQYVRIASPYHELIQLRHQLFNPHLITVANSYGSPLFQLHAQHKNKQQWTVQHSGGESFSIGFQQGQQVEAVLTNEQSLHLQFSVLEAVQPTPAEMQMIGAALAACHLHHQFATSAA</sequence>
<evidence type="ECO:0000313" key="2">
    <source>
        <dbReference type="Proteomes" id="UP000426027"/>
    </source>
</evidence>
<dbReference type="RefSeq" id="WP_157477690.1">
    <property type="nucleotide sequence ID" value="NZ_CP046566.1"/>
</dbReference>
<evidence type="ECO:0000313" key="1">
    <source>
        <dbReference type="EMBL" id="QGW27687.1"/>
    </source>
</evidence>
<dbReference type="KEGG" id="fls:GLV81_05920"/>
<organism evidence="1 2">
    <name type="scientific">Phnomibacter ginsenosidimutans</name>
    <dbReference type="NCBI Taxonomy" id="2676868"/>
    <lineage>
        <taxon>Bacteria</taxon>
        <taxon>Pseudomonadati</taxon>
        <taxon>Bacteroidota</taxon>
        <taxon>Chitinophagia</taxon>
        <taxon>Chitinophagales</taxon>
        <taxon>Chitinophagaceae</taxon>
        <taxon>Phnomibacter</taxon>
    </lineage>
</organism>
<dbReference type="AlphaFoldDB" id="A0A6I6G633"/>
<protein>
    <submittedName>
        <fullName evidence="1">Uncharacterized protein</fullName>
    </submittedName>
</protein>
<dbReference type="Proteomes" id="UP000426027">
    <property type="component" value="Chromosome"/>
</dbReference>
<gene>
    <name evidence="1" type="ORF">GLV81_05920</name>
</gene>
<dbReference type="EMBL" id="CP046566">
    <property type="protein sequence ID" value="QGW27687.1"/>
    <property type="molecule type" value="Genomic_DNA"/>
</dbReference>
<accession>A0A6I6G633</accession>
<reference evidence="1 2" key="1">
    <citation type="submission" date="2019-11" db="EMBL/GenBank/DDBJ databases">
        <authorList>
            <person name="Im W.T."/>
        </authorList>
    </citation>
    <scope>NUCLEOTIDE SEQUENCE [LARGE SCALE GENOMIC DNA]</scope>
    <source>
        <strain evidence="1 2">SB-02</strain>
    </source>
</reference>
<keyword evidence="2" id="KW-1185">Reference proteome</keyword>
<proteinExistence type="predicted"/>
<name>A0A6I6G633_9BACT</name>